<keyword evidence="1" id="KW-0175">Coiled coil</keyword>
<evidence type="ECO:0000313" key="3">
    <source>
        <dbReference type="Proteomes" id="UP000292085"/>
    </source>
</evidence>
<dbReference type="RefSeq" id="WP_130159835.1">
    <property type="nucleotide sequence ID" value="NZ_SGIS01000039.1"/>
</dbReference>
<evidence type="ECO:0000313" key="2">
    <source>
        <dbReference type="EMBL" id="RZF61082.1"/>
    </source>
</evidence>
<protein>
    <submittedName>
        <fullName evidence="2">Uncharacterized protein</fullName>
    </submittedName>
</protein>
<dbReference type="Proteomes" id="UP000292085">
    <property type="component" value="Unassembled WGS sequence"/>
</dbReference>
<gene>
    <name evidence="2" type="ORF">EWE75_19820</name>
</gene>
<dbReference type="EMBL" id="SGIS01000039">
    <property type="protein sequence ID" value="RZF61082.1"/>
    <property type="molecule type" value="Genomic_DNA"/>
</dbReference>
<organism evidence="2 3">
    <name type="scientific">Sphingomonas populi</name>
    <dbReference type="NCBI Taxonomy" id="2484750"/>
    <lineage>
        <taxon>Bacteria</taxon>
        <taxon>Pseudomonadati</taxon>
        <taxon>Pseudomonadota</taxon>
        <taxon>Alphaproteobacteria</taxon>
        <taxon>Sphingomonadales</taxon>
        <taxon>Sphingomonadaceae</taxon>
        <taxon>Sphingomonas</taxon>
    </lineage>
</organism>
<reference evidence="2 3" key="1">
    <citation type="submission" date="2019-02" db="EMBL/GenBank/DDBJ databases">
        <authorList>
            <person name="Li Y."/>
        </authorList>
    </citation>
    <scope>NUCLEOTIDE SEQUENCE [LARGE SCALE GENOMIC DNA]</scope>
    <source>
        <strain evidence="2 3">3-7</strain>
    </source>
</reference>
<accession>A0A4Q6XTZ3</accession>
<evidence type="ECO:0000256" key="1">
    <source>
        <dbReference type="SAM" id="Coils"/>
    </source>
</evidence>
<comment type="caution">
    <text evidence="2">The sequence shown here is derived from an EMBL/GenBank/DDBJ whole genome shotgun (WGS) entry which is preliminary data.</text>
</comment>
<name>A0A4Q6XTZ3_9SPHN</name>
<sequence>MESRWRRESRANEIREREERVAKVRAEADRLQHRLDTLYLDKIEGRVTSEFHDRVAATWREERDRCVRDLESLAFAEDDVIDDGVALVDFARTAHHRFETLPISSKRRALNFVLSNCSFANGELVTTFRKPFDLLEKIECPDGGCTPPERGSAPESAKMAP</sequence>
<proteinExistence type="predicted"/>
<feature type="coiled-coil region" evidence="1">
    <location>
        <begin position="14"/>
        <end position="41"/>
    </location>
</feature>
<dbReference type="OrthoDB" id="7277848at2"/>
<keyword evidence="3" id="KW-1185">Reference proteome</keyword>
<dbReference type="AlphaFoldDB" id="A0A4Q6XTZ3"/>